<evidence type="ECO:0000313" key="4">
    <source>
        <dbReference type="Proteomes" id="UP000275078"/>
    </source>
</evidence>
<feature type="compositionally biased region" description="Basic and acidic residues" evidence="2">
    <location>
        <begin position="368"/>
        <end position="381"/>
    </location>
</feature>
<feature type="coiled-coil region" evidence="1">
    <location>
        <begin position="116"/>
        <end position="155"/>
    </location>
</feature>
<feature type="compositionally biased region" description="Basic and acidic residues" evidence="2">
    <location>
        <begin position="177"/>
        <end position="198"/>
    </location>
</feature>
<name>A0A3N4IQC6_ASCIM</name>
<keyword evidence="1" id="KW-0175">Coiled coil</keyword>
<feature type="compositionally biased region" description="Low complexity" evidence="2">
    <location>
        <begin position="292"/>
        <end position="309"/>
    </location>
</feature>
<protein>
    <submittedName>
        <fullName evidence="3">Uncharacterized protein</fullName>
    </submittedName>
</protein>
<feature type="region of interest" description="Disordered" evidence="2">
    <location>
        <begin position="25"/>
        <end position="74"/>
    </location>
</feature>
<feature type="compositionally biased region" description="Basic and acidic residues" evidence="2">
    <location>
        <begin position="496"/>
        <end position="507"/>
    </location>
</feature>
<dbReference type="Proteomes" id="UP000275078">
    <property type="component" value="Unassembled WGS sequence"/>
</dbReference>
<dbReference type="EMBL" id="ML119645">
    <property type="protein sequence ID" value="RPA87925.1"/>
    <property type="molecule type" value="Genomic_DNA"/>
</dbReference>
<feature type="compositionally biased region" description="Acidic residues" evidence="2">
    <location>
        <begin position="202"/>
        <end position="211"/>
    </location>
</feature>
<feature type="compositionally biased region" description="Polar residues" evidence="2">
    <location>
        <begin position="57"/>
        <end position="69"/>
    </location>
</feature>
<dbReference type="AlphaFoldDB" id="A0A3N4IQC6"/>
<reference evidence="3 4" key="1">
    <citation type="journal article" date="2018" name="Nat. Ecol. Evol.">
        <title>Pezizomycetes genomes reveal the molecular basis of ectomycorrhizal truffle lifestyle.</title>
        <authorList>
            <person name="Murat C."/>
            <person name="Payen T."/>
            <person name="Noel B."/>
            <person name="Kuo A."/>
            <person name="Morin E."/>
            <person name="Chen J."/>
            <person name="Kohler A."/>
            <person name="Krizsan K."/>
            <person name="Balestrini R."/>
            <person name="Da Silva C."/>
            <person name="Montanini B."/>
            <person name="Hainaut M."/>
            <person name="Levati E."/>
            <person name="Barry K.W."/>
            <person name="Belfiori B."/>
            <person name="Cichocki N."/>
            <person name="Clum A."/>
            <person name="Dockter R.B."/>
            <person name="Fauchery L."/>
            <person name="Guy J."/>
            <person name="Iotti M."/>
            <person name="Le Tacon F."/>
            <person name="Lindquist E.A."/>
            <person name="Lipzen A."/>
            <person name="Malagnac F."/>
            <person name="Mello A."/>
            <person name="Molinier V."/>
            <person name="Miyauchi S."/>
            <person name="Poulain J."/>
            <person name="Riccioni C."/>
            <person name="Rubini A."/>
            <person name="Sitrit Y."/>
            <person name="Splivallo R."/>
            <person name="Traeger S."/>
            <person name="Wang M."/>
            <person name="Zifcakova L."/>
            <person name="Wipf D."/>
            <person name="Zambonelli A."/>
            <person name="Paolocci F."/>
            <person name="Nowrousian M."/>
            <person name="Ottonello S."/>
            <person name="Baldrian P."/>
            <person name="Spatafora J.W."/>
            <person name="Henrissat B."/>
            <person name="Nagy L.G."/>
            <person name="Aury J.M."/>
            <person name="Wincker P."/>
            <person name="Grigoriev I.V."/>
            <person name="Bonfante P."/>
            <person name="Martin F.M."/>
        </authorList>
    </citation>
    <scope>NUCLEOTIDE SEQUENCE [LARGE SCALE GENOMIC DNA]</scope>
    <source>
        <strain evidence="3 4">RN42</strain>
    </source>
</reference>
<evidence type="ECO:0000256" key="2">
    <source>
        <dbReference type="SAM" id="MobiDB-lite"/>
    </source>
</evidence>
<organism evidence="3 4">
    <name type="scientific">Ascobolus immersus RN42</name>
    <dbReference type="NCBI Taxonomy" id="1160509"/>
    <lineage>
        <taxon>Eukaryota</taxon>
        <taxon>Fungi</taxon>
        <taxon>Dikarya</taxon>
        <taxon>Ascomycota</taxon>
        <taxon>Pezizomycotina</taxon>
        <taxon>Pezizomycetes</taxon>
        <taxon>Pezizales</taxon>
        <taxon>Ascobolaceae</taxon>
        <taxon>Ascobolus</taxon>
    </lineage>
</organism>
<evidence type="ECO:0000313" key="3">
    <source>
        <dbReference type="EMBL" id="RPA87925.1"/>
    </source>
</evidence>
<feature type="compositionally biased region" description="Low complexity" evidence="2">
    <location>
        <begin position="342"/>
        <end position="354"/>
    </location>
</feature>
<feature type="compositionally biased region" description="Basic residues" evidence="2">
    <location>
        <begin position="238"/>
        <end position="252"/>
    </location>
</feature>
<accession>A0A3N4IQC6</accession>
<evidence type="ECO:0000256" key="1">
    <source>
        <dbReference type="SAM" id="Coils"/>
    </source>
</evidence>
<feature type="region of interest" description="Disordered" evidence="2">
    <location>
        <begin position="177"/>
        <end position="211"/>
    </location>
</feature>
<proteinExistence type="predicted"/>
<gene>
    <name evidence="3" type="ORF">BJ508DRAFT_300299</name>
</gene>
<feature type="region of interest" description="Disordered" evidence="2">
    <location>
        <begin position="235"/>
        <end position="507"/>
    </location>
</feature>
<sequence>MAPVPSHHHAVPFLFENPQFIFYPSYPPQPPPRPKRALSPSQHLPPAKKRKLRPAPTSNLRPSCLSAPSVSPEVSKGFGLLTPLGSSRRPLSIVFAQQNMVNGMGVPRNGLMALRKAAILNRIKREQVAARQLQQRQVEIARRQYRERLQLARRNPKRKVKKERTEEEKRVLRQFEKLDKDEDGDQGMRDADLERAEQSCESGDESASDAEMETIEDIVPVQVVPLVPVVAVPEAKQKEKRKKQPIRSRKKAAAVSIVSRLAAPKSTTADLKAVPIPAPVMELQLPKRSTRSRSSTPQTAQTSTQSTKSRSTKRNKSPEPPVLPSQPELSASSERGRRRTRSQSAQPHPQHQSSLFTPQPKPINMDCPEFHSHPDAEKENHAGVVITPSPSPSPPPLTSITNSTSKRESKESPLPLNNAVRTIRREGLRSSRSMGSLRDVKENEFAPSGKGVNGVNGVMRKIGGGNGMNGENLSRKERLRTPFASCRRPPSPPNERVLERERRTRGI</sequence>
<keyword evidence="4" id="KW-1185">Reference proteome</keyword>